<comment type="caution">
    <text evidence="2">The sequence shown here is derived from an EMBL/GenBank/DDBJ whole genome shotgun (WGS) entry which is preliminary data.</text>
</comment>
<dbReference type="AlphaFoldDB" id="A0A9D3YA18"/>
<feature type="compositionally biased region" description="Basic and acidic residues" evidence="1">
    <location>
        <begin position="15"/>
        <end position="28"/>
    </location>
</feature>
<evidence type="ECO:0000313" key="3">
    <source>
        <dbReference type="Proteomes" id="UP000828390"/>
    </source>
</evidence>
<reference evidence="2" key="2">
    <citation type="submission" date="2020-11" db="EMBL/GenBank/DDBJ databases">
        <authorList>
            <person name="McCartney M.A."/>
            <person name="Auch B."/>
            <person name="Kono T."/>
            <person name="Mallez S."/>
            <person name="Becker A."/>
            <person name="Gohl D.M."/>
            <person name="Silverstein K.A.T."/>
            <person name="Koren S."/>
            <person name="Bechman K.B."/>
            <person name="Herman A."/>
            <person name="Abrahante J.E."/>
            <person name="Garbe J."/>
        </authorList>
    </citation>
    <scope>NUCLEOTIDE SEQUENCE</scope>
    <source>
        <strain evidence="2">Duluth1</strain>
        <tissue evidence="2">Whole animal</tissue>
    </source>
</reference>
<keyword evidence="3" id="KW-1185">Reference proteome</keyword>
<dbReference type="EMBL" id="JAIWYP010000016">
    <property type="protein sequence ID" value="KAH3696558.1"/>
    <property type="molecule type" value="Genomic_DNA"/>
</dbReference>
<gene>
    <name evidence="2" type="ORF">DPMN_084033</name>
</gene>
<feature type="region of interest" description="Disordered" evidence="1">
    <location>
        <begin position="15"/>
        <end position="42"/>
    </location>
</feature>
<dbReference type="Proteomes" id="UP000828390">
    <property type="component" value="Unassembled WGS sequence"/>
</dbReference>
<reference evidence="2" key="1">
    <citation type="journal article" date="2019" name="bioRxiv">
        <title>The Genome of the Zebra Mussel, Dreissena polymorpha: A Resource for Invasive Species Research.</title>
        <authorList>
            <person name="McCartney M.A."/>
            <person name="Auch B."/>
            <person name="Kono T."/>
            <person name="Mallez S."/>
            <person name="Zhang Y."/>
            <person name="Obille A."/>
            <person name="Becker A."/>
            <person name="Abrahante J.E."/>
            <person name="Garbe J."/>
            <person name="Badalamenti J.P."/>
            <person name="Herman A."/>
            <person name="Mangelson H."/>
            <person name="Liachko I."/>
            <person name="Sullivan S."/>
            <person name="Sone E.D."/>
            <person name="Koren S."/>
            <person name="Silverstein K.A.T."/>
            <person name="Beckman K.B."/>
            <person name="Gohl D.M."/>
        </authorList>
    </citation>
    <scope>NUCLEOTIDE SEQUENCE</scope>
    <source>
        <strain evidence="2">Duluth1</strain>
        <tissue evidence="2">Whole animal</tissue>
    </source>
</reference>
<evidence type="ECO:0000313" key="2">
    <source>
        <dbReference type="EMBL" id="KAH3696558.1"/>
    </source>
</evidence>
<sequence>MCIVGGTRHVFARNEYDDLEEHEKKKDDGEEESGGEDNNGNIVYNKSKYVFIGKKLAHVKEGKFLGVTTRTAFLGDLWQPQSHVRQTTSLGFLRRNLSSCPPSLKARSYTT</sequence>
<accession>A0A9D3YA18</accession>
<organism evidence="2 3">
    <name type="scientific">Dreissena polymorpha</name>
    <name type="common">Zebra mussel</name>
    <name type="synonym">Mytilus polymorpha</name>
    <dbReference type="NCBI Taxonomy" id="45954"/>
    <lineage>
        <taxon>Eukaryota</taxon>
        <taxon>Metazoa</taxon>
        <taxon>Spiralia</taxon>
        <taxon>Lophotrochozoa</taxon>
        <taxon>Mollusca</taxon>
        <taxon>Bivalvia</taxon>
        <taxon>Autobranchia</taxon>
        <taxon>Heteroconchia</taxon>
        <taxon>Euheterodonta</taxon>
        <taxon>Imparidentia</taxon>
        <taxon>Neoheterodontei</taxon>
        <taxon>Myida</taxon>
        <taxon>Dreissenoidea</taxon>
        <taxon>Dreissenidae</taxon>
        <taxon>Dreissena</taxon>
    </lineage>
</organism>
<proteinExistence type="predicted"/>
<name>A0A9D3YA18_DREPO</name>
<evidence type="ECO:0000256" key="1">
    <source>
        <dbReference type="SAM" id="MobiDB-lite"/>
    </source>
</evidence>
<protein>
    <submittedName>
        <fullName evidence="2">Uncharacterized protein</fullName>
    </submittedName>
</protein>